<gene>
    <name evidence="8" type="ORF">MCYG_00367</name>
</gene>
<evidence type="ECO:0000256" key="5">
    <source>
        <dbReference type="PIRSR" id="PIRSR602480-1"/>
    </source>
</evidence>
<feature type="binding site" evidence="5">
    <location>
        <position position="382"/>
    </location>
    <ligand>
        <name>Mn(2+)</name>
        <dbReference type="ChEBI" id="CHEBI:29035"/>
    </ligand>
</feature>
<evidence type="ECO:0000256" key="3">
    <source>
        <dbReference type="ARBA" id="ARBA00022679"/>
    </source>
</evidence>
<feature type="binding site" evidence="5">
    <location>
        <position position="87"/>
    </location>
    <ligand>
        <name>Mn(2+)</name>
        <dbReference type="ChEBI" id="CHEBI:29035"/>
    </ligand>
</feature>
<comment type="cofactor">
    <cofactor evidence="5">
        <name>Mn(2+)</name>
        <dbReference type="ChEBI" id="CHEBI:29035"/>
    </cofactor>
    <cofactor evidence="5">
        <name>Co(2+)</name>
        <dbReference type="ChEBI" id="CHEBI:48828"/>
    </cofactor>
    <cofactor evidence="5">
        <name>Cd(2+)</name>
        <dbReference type="ChEBI" id="CHEBI:48775"/>
    </cofactor>
    <text evidence="5">Binds 1 divalent cation per subunit. The enzyme is active with manganese, cobalt or cadmium ions.</text>
</comment>
<comment type="similarity">
    <text evidence="2 6">Belongs to the class-II DAHP synthase family.</text>
</comment>
<dbReference type="GO" id="GO:0009073">
    <property type="term" value="P:aromatic amino acid family biosynthetic process"/>
    <property type="evidence" value="ECO:0007669"/>
    <property type="project" value="UniProtKB-KW"/>
</dbReference>
<dbReference type="GO" id="GO:0003849">
    <property type="term" value="F:3-deoxy-7-phosphoheptulonate synthase activity"/>
    <property type="evidence" value="ECO:0007669"/>
    <property type="project" value="UniProtKB-EC"/>
</dbReference>
<dbReference type="Pfam" id="PF01474">
    <property type="entry name" value="DAHP_synth_2"/>
    <property type="match status" value="2"/>
</dbReference>
<comment type="catalytic activity">
    <reaction evidence="4 6">
        <text>D-erythrose 4-phosphate + phosphoenolpyruvate + H2O = 7-phospho-2-dehydro-3-deoxy-D-arabino-heptonate + phosphate</text>
        <dbReference type="Rhea" id="RHEA:14717"/>
        <dbReference type="ChEBI" id="CHEBI:15377"/>
        <dbReference type="ChEBI" id="CHEBI:16897"/>
        <dbReference type="ChEBI" id="CHEBI:43474"/>
        <dbReference type="ChEBI" id="CHEBI:58394"/>
        <dbReference type="ChEBI" id="CHEBI:58702"/>
        <dbReference type="EC" id="2.5.1.54"/>
    </reaction>
</comment>
<sequence length="446" mass="48916">MFNDIPVPERAAVHSAGSDKSWTPTSWMTKKIIIQEVQYRDPKALHDVCNTIANLPPLITPEEIEAARSQFAAAALGKAFVLQGGDCAESFNDVRPQIVNQKVRLLEEQSHILAHGLNRSVATVGRIAGQYAKPRSSLWETLPDGTEVPTFRGHNVNGSEISERQPDPHRLLLGYFHSQATLNLMRGPDALSTPPMASFPATPADGEEGAAMRPNAGTIYTSHEALHLPLESASTEGRYNTSAAFIWIGERTRQLDGGHVEYVRGLRNPIGIKIGPSMTGETLVELLDRICPNAHDDEHIGRITIITRLGADKVESVLPPLIQAVRKSGHRPLWMCDPCHGNTCSANSGHKTRHVSRILQEATTCYRVHKENSSTLGGLHLEQTGEFVTECVDGSEMGSEEKLGTNYRSLCDPRLSYLQGLTVVREFVDFAQHIDAKYQTAADNGI</sequence>
<keyword evidence="3 6" id="KW-0808">Transferase</keyword>
<evidence type="ECO:0000313" key="9">
    <source>
        <dbReference type="Proteomes" id="UP000002035"/>
    </source>
</evidence>
<dbReference type="OMA" id="TVAWVTD"/>
<dbReference type="VEuPathDB" id="FungiDB:MCYG_00367"/>
<dbReference type="RefSeq" id="XP_002850263.1">
    <property type="nucleotide sequence ID" value="XM_002850217.1"/>
</dbReference>
<dbReference type="GeneID" id="9225324"/>
<feature type="binding site" evidence="5">
    <location>
        <position position="308"/>
    </location>
    <ligand>
        <name>phosphoenolpyruvate</name>
        <dbReference type="ChEBI" id="CHEBI:58702"/>
    </ligand>
</feature>
<dbReference type="STRING" id="554155.C5FC56"/>
<protein>
    <recommendedName>
        <fullName evidence="6">Phospho-2-dehydro-3-deoxyheptonate aldolase</fullName>
        <ecNumber evidence="6">2.5.1.54</ecNumber>
    </recommendedName>
</protein>
<dbReference type="GO" id="GO:0009423">
    <property type="term" value="P:chorismate biosynthetic process"/>
    <property type="evidence" value="ECO:0007669"/>
    <property type="project" value="UniProtKB-UniPathway"/>
</dbReference>
<dbReference type="InterPro" id="IPR013785">
    <property type="entry name" value="Aldolase_TIM"/>
</dbReference>
<dbReference type="SUPFAM" id="SSF51569">
    <property type="entry name" value="Aldolase"/>
    <property type="match status" value="1"/>
</dbReference>
<feature type="binding site" evidence="5">
    <location>
        <position position="340"/>
    </location>
    <ligand>
        <name>Mn(2+)</name>
        <dbReference type="ChEBI" id="CHEBI:29035"/>
    </ligand>
</feature>
<evidence type="ECO:0000256" key="6">
    <source>
        <dbReference type="RuleBase" id="RU363071"/>
    </source>
</evidence>
<name>C5FC56_ARTOC</name>
<keyword evidence="9" id="KW-1185">Reference proteome</keyword>
<keyword evidence="6" id="KW-0057">Aromatic amino acid biosynthesis</keyword>
<dbReference type="EMBL" id="DS995701">
    <property type="protein sequence ID" value="EEQ27479.1"/>
    <property type="molecule type" value="Genomic_DNA"/>
</dbReference>
<comment type="pathway">
    <text evidence="1 6">Metabolic intermediate biosynthesis; chorismate biosynthesis; chorismate from D-erythrose 4-phosphate and phosphoenolpyruvate: step 1/7.</text>
</comment>
<evidence type="ECO:0000256" key="2">
    <source>
        <dbReference type="ARBA" id="ARBA00008911"/>
    </source>
</evidence>
<dbReference type="EC" id="2.5.1.54" evidence="6"/>
<dbReference type="Proteomes" id="UP000002035">
    <property type="component" value="Unassembled WGS sequence"/>
</dbReference>
<evidence type="ECO:0000256" key="4">
    <source>
        <dbReference type="ARBA" id="ARBA00047508"/>
    </source>
</evidence>
<accession>C5FC56</accession>
<keyword evidence="5" id="KW-0104">Cadmium</keyword>
<evidence type="ECO:0000256" key="1">
    <source>
        <dbReference type="ARBA" id="ARBA00004688"/>
    </source>
</evidence>
<dbReference type="HOGENOM" id="CLU_026885_1_0_1"/>
<feature type="binding site" evidence="5">
    <location>
        <position position="273"/>
    </location>
    <ligand>
        <name>phosphoenolpyruvate</name>
        <dbReference type="ChEBI" id="CHEBI:58702"/>
    </ligand>
</feature>
<proteinExistence type="inferred from homology"/>
<evidence type="ECO:0000313" key="8">
    <source>
        <dbReference type="EMBL" id="EEQ27479.1"/>
    </source>
</evidence>
<feature type="binding site" evidence="5">
    <location>
        <position position="126"/>
    </location>
    <ligand>
        <name>phosphoenolpyruvate</name>
        <dbReference type="ChEBI" id="CHEBI:58702"/>
    </ligand>
</feature>
<keyword evidence="5" id="KW-0464">Manganese</keyword>
<dbReference type="PANTHER" id="PTHR21337:SF0">
    <property type="entry name" value="PHOSPHO-2-DEHYDRO-3-DEOXYHEPTONATE ALDOLASE"/>
    <property type="match status" value="1"/>
</dbReference>
<dbReference type="eggNOG" id="ENOG502SIEB">
    <property type="taxonomic scope" value="Eukaryota"/>
</dbReference>
<feature type="region of interest" description="Disordered" evidence="7">
    <location>
        <begin position="142"/>
        <end position="164"/>
    </location>
</feature>
<dbReference type="AlphaFoldDB" id="C5FC56"/>
<organism evidence="8 9">
    <name type="scientific">Arthroderma otae (strain ATCC MYA-4605 / CBS 113480)</name>
    <name type="common">Microsporum canis</name>
    <dbReference type="NCBI Taxonomy" id="554155"/>
    <lineage>
        <taxon>Eukaryota</taxon>
        <taxon>Fungi</taxon>
        <taxon>Dikarya</taxon>
        <taxon>Ascomycota</taxon>
        <taxon>Pezizomycotina</taxon>
        <taxon>Eurotiomycetes</taxon>
        <taxon>Eurotiomycetidae</taxon>
        <taxon>Onygenales</taxon>
        <taxon>Arthrodermataceae</taxon>
        <taxon>Microsporum</taxon>
    </lineage>
</organism>
<dbReference type="OrthoDB" id="2338at2759"/>
<dbReference type="UniPathway" id="UPA00053">
    <property type="reaction ID" value="UER00084"/>
</dbReference>
<feature type="binding site" evidence="5">
    <location>
        <begin position="250"/>
        <end position="251"/>
    </location>
    <ligand>
        <name>phosphoenolpyruvate</name>
        <dbReference type="ChEBI" id="CHEBI:58702"/>
    </ligand>
</feature>
<reference evidence="9" key="1">
    <citation type="journal article" date="2012" name="MBio">
        <title>Comparative genome analysis of Trichophyton rubrum and related dermatophytes reveals candidate genes involved in infection.</title>
        <authorList>
            <person name="Martinez D.A."/>
            <person name="Oliver B.G."/>
            <person name="Graeser Y."/>
            <person name="Goldberg J.M."/>
            <person name="Li W."/>
            <person name="Martinez-Rossi N.M."/>
            <person name="Monod M."/>
            <person name="Shelest E."/>
            <person name="Barton R.C."/>
            <person name="Birch E."/>
            <person name="Brakhage A.A."/>
            <person name="Chen Z."/>
            <person name="Gurr S.J."/>
            <person name="Heiman D."/>
            <person name="Heitman J."/>
            <person name="Kosti I."/>
            <person name="Rossi A."/>
            <person name="Saif S."/>
            <person name="Samalova M."/>
            <person name="Saunders C.W."/>
            <person name="Shea T."/>
            <person name="Summerbell R.C."/>
            <person name="Xu J."/>
            <person name="Young S."/>
            <person name="Zeng Q."/>
            <person name="Birren B.W."/>
            <person name="Cuomo C.A."/>
            <person name="White T.C."/>
        </authorList>
    </citation>
    <scope>NUCLEOTIDE SEQUENCE [LARGE SCALE GENOMIC DNA]</scope>
    <source>
        <strain evidence="9">ATCC MYA-4605 / CBS 113480</strain>
    </source>
</reference>
<dbReference type="InterPro" id="IPR002480">
    <property type="entry name" value="DAHP_synth_2"/>
</dbReference>
<dbReference type="Gene3D" id="3.20.20.70">
    <property type="entry name" value="Aldolase class I"/>
    <property type="match status" value="1"/>
</dbReference>
<dbReference type="PANTHER" id="PTHR21337">
    <property type="entry name" value="PHOSPHO-2-DEHYDRO-3-DEOXYHEPTONATE ALDOLASE 1, 2"/>
    <property type="match status" value="1"/>
</dbReference>
<keyword evidence="6" id="KW-0028">Amino-acid biosynthesis</keyword>
<evidence type="ECO:0000256" key="7">
    <source>
        <dbReference type="SAM" id="MobiDB-lite"/>
    </source>
</evidence>
<feature type="binding site" evidence="5">
    <location>
        <position position="412"/>
    </location>
    <ligand>
        <name>Mn(2+)</name>
        <dbReference type="ChEBI" id="CHEBI:29035"/>
    </ligand>
</feature>
<dbReference type="GO" id="GO:0008652">
    <property type="term" value="P:amino acid biosynthetic process"/>
    <property type="evidence" value="ECO:0007669"/>
    <property type="project" value="UniProtKB-KW"/>
</dbReference>
<keyword evidence="5" id="KW-0170">Cobalt</keyword>